<protein>
    <submittedName>
        <fullName evidence="1">Uncharacterized protein</fullName>
    </submittedName>
</protein>
<dbReference type="Proteomes" id="UP000475862">
    <property type="component" value="Unassembled WGS sequence"/>
</dbReference>
<keyword evidence="2" id="KW-1185">Reference proteome</keyword>
<evidence type="ECO:0000313" key="2">
    <source>
        <dbReference type="Proteomes" id="UP000475862"/>
    </source>
</evidence>
<organism evidence="1 2">
    <name type="scientific">Aphis glycines</name>
    <name type="common">Soybean aphid</name>
    <dbReference type="NCBI Taxonomy" id="307491"/>
    <lineage>
        <taxon>Eukaryota</taxon>
        <taxon>Metazoa</taxon>
        <taxon>Ecdysozoa</taxon>
        <taxon>Arthropoda</taxon>
        <taxon>Hexapoda</taxon>
        <taxon>Insecta</taxon>
        <taxon>Pterygota</taxon>
        <taxon>Neoptera</taxon>
        <taxon>Paraneoptera</taxon>
        <taxon>Hemiptera</taxon>
        <taxon>Sternorrhyncha</taxon>
        <taxon>Aphidomorpha</taxon>
        <taxon>Aphidoidea</taxon>
        <taxon>Aphididae</taxon>
        <taxon>Aphidini</taxon>
        <taxon>Aphis</taxon>
        <taxon>Aphis</taxon>
    </lineage>
</organism>
<name>A0A6G0TD18_APHGL</name>
<comment type="caution">
    <text evidence="1">The sequence shown here is derived from an EMBL/GenBank/DDBJ whole genome shotgun (WGS) entry which is preliminary data.</text>
</comment>
<reference evidence="1 2" key="1">
    <citation type="submission" date="2019-08" db="EMBL/GenBank/DDBJ databases">
        <title>The genome of the soybean aphid Biotype 1, its phylome, world population structure and adaptation to the North American continent.</title>
        <authorList>
            <person name="Giordano R."/>
            <person name="Donthu R.K."/>
            <person name="Hernandez A.G."/>
            <person name="Wright C.L."/>
            <person name="Zimin A.V."/>
        </authorList>
    </citation>
    <scope>NUCLEOTIDE SEQUENCE [LARGE SCALE GENOMIC DNA]</scope>
    <source>
        <tissue evidence="1">Whole aphids</tissue>
    </source>
</reference>
<dbReference type="EMBL" id="VYZN01000042">
    <property type="protein sequence ID" value="KAE9530836.1"/>
    <property type="molecule type" value="Genomic_DNA"/>
</dbReference>
<accession>A0A6G0TD18</accession>
<dbReference type="AlphaFoldDB" id="A0A6G0TD18"/>
<sequence>MNNVYKVLVVTLFITQEWLKICEEAQPGRTSSSKIGIFNLFKQQINQLLLYKFCELWLKYVCKFYIKIRWPDVSALVINQRPQILKISIENKITNFPANIPQVSKLLDVFRCACSRNLLVLWHYLKLCLRRDSELKVNQHISTNVYPICNFLYFLLLEGLHEEPDNLNYVLLLLYNVEQNMTSLGQYSFNRRSGLIGLIKEQRLEISGF</sequence>
<proteinExistence type="predicted"/>
<gene>
    <name evidence="1" type="ORF">AGLY_011298</name>
</gene>
<evidence type="ECO:0000313" key="1">
    <source>
        <dbReference type="EMBL" id="KAE9530836.1"/>
    </source>
</evidence>